<evidence type="ECO:0000313" key="2">
    <source>
        <dbReference type="Proteomes" id="UP000199149"/>
    </source>
</evidence>
<dbReference type="RefSeq" id="WP_092909176.1">
    <property type="nucleotide sequence ID" value="NZ_FOUZ01000014.1"/>
</dbReference>
<organism evidence="1 2">
    <name type="scientific">Algoriella xinjiangensis</name>
    <dbReference type="NCBI Taxonomy" id="684065"/>
    <lineage>
        <taxon>Bacteria</taxon>
        <taxon>Pseudomonadati</taxon>
        <taxon>Bacteroidota</taxon>
        <taxon>Flavobacteriia</taxon>
        <taxon>Flavobacteriales</taxon>
        <taxon>Weeksellaceae</taxon>
        <taxon>Algoriella</taxon>
    </lineage>
</organism>
<name>A0A1I4ZN69_9FLAO</name>
<evidence type="ECO:0008006" key="3">
    <source>
        <dbReference type="Google" id="ProtNLM"/>
    </source>
</evidence>
<dbReference type="OrthoDB" id="1091595at2"/>
<dbReference type="Proteomes" id="UP000199149">
    <property type="component" value="Unassembled WGS sequence"/>
</dbReference>
<evidence type="ECO:0000313" key="1">
    <source>
        <dbReference type="EMBL" id="SFN51705.1"/>
    </source>
</evidence>
<proteinExistence type="predicted"/>
<sequence length="167" mass="19795">MTEYTLPHFGKLQVENLEEYYNVDIELGGKEIQIDLNFENKTINIEDFDTIKHFIENIENFDKQNQHYIKSDYDDENGNTVKEYVTFHIEELGEEFLEQINIDNQTDKEQQFLTKLNLTRVGIYPDGKYDTSYFAVFDYTVNKELTDQLIVVKTDNKGNLDHLSWES</sequence>
<dbReference type="AlphaFoldDB" id="A0A1I4ZN69"/>
<dbReference type="EMBL" id="FOUZ01000014">
    <property type="protein sequence ID" value="SFN51705.1"/>
    <property type="molecule type" value="Genomic_DNA"/>
</dbReference>
<accession>A0A1I4ZN69</accession>
<reference evidence="2" key="1">
    <citation type="submission" date="2016-10" db="EMBL/GenBank/DDBJ databases">
        <authorList>
            <person name="Varghese N."/>
            <person name="Submissions S."/>
        </authorList>
    </citation>
    <scope>NUCLEOTIDE SEQUENCE [LARGE SCALE GENOMIC DNA]</scope>
    <source>
        <strain evidence="2">XJ109</strain>
    </source>
</reference>
<dbReference type="STRING" id="684065.SAMN05421738_1142"/>
<keyword evidence="2" id="KW-1185">Reference proteome</keyword>
<protein>
    <recommendedName>
        <fullName evidence="3">DUF2004 domain-containing protein</fullName>
    </recommendedName>
</protein>
<gene>
    <name evidence="1" type="ORF">SAMN05421738_1142</name>
</gene>